<comment type="caution">
    <text evidence="2">The sequence shown here is derived from an EMBL/GenBank/DDBJ whole genome shotgun (WGS) entry which is preliminary data.</text>
</comment>
<proteinExistence type="predicted"/>
<accession>A0AAV9BIT0</accession>
<evidence type="ECO:0000313" key="3">
    <source>
        <dbReference type="Proteomes" id="UP001179952"/>
    </source>
</evidence>
<gene>
    <name evidence="2" type="ORF">QJS04_geneDACA001563</name>
</gene>
<keyword evidence="1" id="KW-1133">Transmembrane helix</keyword>
<keyword evidence="3" id="KW-1185">Reference proteome</keyword>
<sequence length="80" mass="9734">MNYLMISYGVITFKHHIIYVFIKCLNELYLVIRFFFYLYIGWKLCKILTCYIEDEDLVEQWGEGEEARLVEEGRPGWWGQ</sequence>
<evidence type="ECO:0000256" key="1">
    <source>
        <dbReference type="SAM" id="Phobius"/>
    </source>
</evidence>
<feature type="transmembrane region" description="Helical" evidence="1">
    <location>
        <begin position="17"/>
        <end position="40"/>
    </location>
</feature>
<evidence type="ECO:0000313" key="2">
    <source>
        <dbReference type="EMBL" id="KAK1276174.1"/>
    </source>
</evidence>
<dbReference type="AlphaFoldDB" id="A0AAV9BIT0"/>
<dbReference type="EMBL" id="JAUJYN010000003">
    <property type="protein sequence ID" value="KAK1276174.1"/>
    <property type="molecule type" value="Genomic_DNA"/>
</dbReference>
<organism evidence="2 3">
    <name type="scientific">Acorus gramineus</name>
    <name type="common">Dwarf sweet flag</name>
    <dbReference type="NCBI Taxonomy" id="55184"/>
    <lineage>
        <taxon>Eukaryota</taxon>
        <taxon>Viridiplantae</taxon>
        <taxon>Streptophyta</taxon>
        <taxon>Embryophyta</taxon>
        <taxon>Tracheophyta</taxon>
        <taxon>Spermatophyta</taxon>
        <taxon>Magnoliopsida</taxon>
        <taxon>Liliopsida</taxon>
        <taxon>Acoraceae</taxon>
        <taxon>Acorus</taxon>
    </lineage>
</organism>
<keyword evidence="1" id="KW-0472">Membrane</keyword>
<name>A0AAV9BIT0_ACOGR</name>
<reference evidence="2" key="2">
    <citation type="submission" date="2023-06" db="EMBL/GenBank/DDBJ databases">
        <authorList>
            <person name="Ma L."/>
            <person name="Liu K.-W."/>
            <person name="Li Z."/>
            <person name="Hsiao Y.-Y."/>
            <person name="Qi Y."/>
            <person name="Fu T."/>
            <person name="Tang G."/>
            <person name="Zhang D."/>
            <person name="Sun W.-H."/>
            <person name="Liu D.-K."/>
            <person name="Li Y."/>
            <person name="Chen G.-Z."/>
            <person name="Liu X.-D."/>
            <person name="Liao X.-Y."/>
            <person name="Jiang Y.-T."/>
            <person name="Yu X."/>
            <person name="Hao Y."/>
            <person name="Huang J."/>
            <person name="Zhao X.-W."/>
            <person name="Ke S."/>
            <person name="Chen Y.-Y."/>
            <person name="Wu W.-L."/>
            <person name="Hsu J.-L."/>
            <person name="Lin Y.-F."/>
            <person name="Huang M.-D."/>
            <person name="Li C.-Y."/>
            <person name="Huang L."/>
            <person name="Wang Z.-W."/>
            <person name="Zhao X."/>
            <person name="Zhong W.-Y."/>
            <person name="Peng D.-H."/>
            <person name="Ahmad S."/>
            <person name="Lan S."/>
            <person name="Zhang J.-S."/>
            <person name="Tsai W.-C."/>
            <person name="Van De Peer Y."/>
            <person name="Liu Z.-J."/>
        </authorList>
    </citation>
    <scope>NUCLEOTIDE SEQUENCE</scope>
    <source>
        <strain evidence="2">SCP</strain>
        <tissue evidence="2">Leaves</tissue>
    </source>
</reference>
<dbReference type="Proteomes" id="UP001179952">
    <property type="component" value="Unassembled WGS sequence"/>
</dbReference>
<reference evidence="2" key="1">
    <citation type="journal article" date="2023" name="Nat. Commun.">
        <title>Diploid and tetraploid genomes of Acorus and the evolution of monocots.</title>
        <authorList>
            <person name="Ma L."/>
            <person name="Liu K.W."/>
            <person name="Li Z."/>
            <person name="Hsiao Y.Y."/>
            <person name="Qi Y."/>
            <person name="Fu T."/>
            <person name="Tang G.D."/>
            <person name="Zhang D."/>
            <person name="Sun W.H."/>
            <person name="Liu D.K."/>
            <person name="Li Y."/>
            <person name="Chen G.Z."/>
            <person name="Liu X.D."/>
            <person name="Liao X.Y."/>
            <person name="Jiang Y.T."/>
            <person name="Yu X."/>
            <person name="Hao Y."/>
            <person name="Huang J."/>
            <person name="Zhao X.W."/>
            <person name="Ke S."/>
            <person name="Chen Y.Y."/>
            <person name="Wu W.L."/>
            <person name="Hsu J.L."/>
            <person name="Lin Y.F."/>
            <person name="Huang M.D."/>
            <person name="Li C.Y."/>
            <person name="Huang L."/>
            <person name="Wang Z.W."/>
            <person name="Zhao X."/>
            <person name="Zhong W.Y."/>
            <person name="Peng D.H."/>
            <person name="Ahmad S."/>
            <person name="Lan S."/>
            <person name="Zhang J.S."/>
            <person name="Tsai W.C."/>
            <person name="Van de Peer Y."/>
            <person name="Liu Z.J."/>
        </authorList>
    </citation>
    <scope>NUCLEOTIDE SEQUENCE</scope>
    <source>
        <strain evidence="2">SCP</strain>
    </source>
</reference>
<keyword evidence="1" id="KW-0812">Transmembrane</keyword>
<protein>
    <submittedName>
        <fullName evidence="2">Uncharacterized protein</fullName>
    </submittedName>
</protein>